<dbReference type="Pfam" id="PF25148">
    <property type="entry name" value="DUF7824"/>
    <property type="match status" value="1"/>
</dbReference>
<dbReference type="InterPro" id="IPR056726">
    <property type="entry name" value="DUF7824"/>
</dbReference>
<dbReference type="EMBL" id="CP163444">
    <property type="protein sequence ID" value="XDQ76612.1"/>
    <property type="molecule type" value="Genomic_DNA"/>
</dbReference>
<name>A0AB39TCM8_9ACTN</name>
<organism evidence="2">
    <name type="scientific">Streptomyces sp. R44</name>
    <dbReference type="NCBI Taxonomy" id="3238633"/>
    <lineage>
        <taxon>Bacteria</taxon>
        <taxon>Bacillati</taxon>
        <taxon>Actinomycetota</taxon>
        <taxon>Actinomycetes</taxon>
        <taxon>Kitasatosporales</taxon>
        <taxon>Streptomycetaceae</taxon>
        <taxon>Streptomyces</taxon>
    </lineage>
</organism>
<dbReference type="RefSeq" id="WP_369149236.1">
    <property type="nucleotide sequence ID" value="NZ_CP163444.1"/>
</dbReference>
<dbReference type="AlphaFoldDB" id="A0AB39TCM8"/>
<evidence type="ECO:0000313" key="2">
    <source>
        <dbReference type="EMBL" id="XDQ76612.1"/>
    </source>
</evidence>
<feature type="domain" description="DUF7824" evidence="1">
    <location>
        <begin position="344"/>
        <end position="409"/>
    </location>
</feature>
<proteinExistence type="predicted"/>
<protein>
    <submittedName>
        <fullName evidence="2">DUF6493 family protein</fullName>
    </submittedName>
</protein>
<reference evidence="2" key="1">
    <citation type="submission" date="2024-07" db="EMBL/GenBank/DDBJ databases">
        <authorList>
            <person name="Yu S.T."/>
        </authorList>
    </citation>
    <scope>NUCLEOTIDE SEQUENCE</scope>
    <source>
        <strain evidence="2">R44</strain>
    </source>
</reference>
<evidence type="ECO:0000259" key="1">
    <source>
        <dbReference type="Pfam" id="PF25148"/>
    </source>
</evidence>
<gene>
    <name evidence="2" type="ORF">AB5J54_06495</name>
</gene>
<accession>A0AB39TCM8</accession>
<sequence length="699" mass="74360">MAEPPERLTRPVGRRPERHWPSALRTLVEEGVLDRTRVLDLCVSRLLRGGLLRNLRLPLETVRLLAPDAEELRARIPDWVGIAADAPSVVAGYAQDVLVELASAGSVPVGALAEMTSGVLFRTEKKLVRAQLALVGKVLAREPGAAGELLPAVTEAFGNEDTDLQERALKLVGRHLDAVDEGVRRELAEAAGLLSPTHRQAAGELFGADLEPEPAPPYEEILPPVPGAQLVPPPATTVEELVAELVVKRLSEDPVAFERALDGLVRHAHRDRAAVEEAVREAFPSAPWEQRTHYFTHTAQGIHVVLAGVLGLLDPTLVEFHRTKGHGADSCLHQALSAVLDARLWEAAALVGTDALPFLLATPTWHTGAIDPLVLVERLRQYREADVEPAPADLAQALLRVPRADPSAGRAAGEADALGTAAGRGLAAWLREEAAVGATVRFLRRDEDKTLRRYHLVDRLVVDAGEHRAVRAEFPPAFQWLGGALEATPRRCHHWIEDRAQWAPVLPADRELLAACLLPTLVGAEGDARGATEPLTALVEAEGPVGRAVLLALACGLGCVDADDRLRAVDAVLVLAARGELDARGLGEELAWLVAEGSVKPNRLADAARTAAATGAYGTVWAILGALLAALPAQAKPVRGLGEILAVAADCVERCGARGEVSGLDALASGRGSSQLMVQAKRLLSALHQGADQPLTETA</sequence>